<evidence type="ECO:0000259" key="3">
    <source>
        <dbReference type="Pfam" id="PF07687"/>
    </source>
</evidence>
<dbReference type="InterPro" id="IPR052030">
    <property type="entry name" value="Peptidase_M20/M20A_hydrolases"/>
</dbReference>
<comment type="similarity">
    <text evidence="1 2">Belongs to the peptidase M20A family.</text>
</comment>
<accession>A0AAN6PZV8</accession>
<evidence type="ECO:0000313" key="4">
    <source>
        <dbReference type="EMBL" id="KAK4100191.1"/>
    </source>
</evidence>
<sequence>MADTADVIAEEIRRRTDDISSINRRIHSNPELAYEEHQAHDAFVSTLQSLGLTVTPHAYGLSTAFSADFGTGGRLIVFNAEYDALPGIGHACGHNLIASASFAAFLGAAAALRSSNQPGRVRLLGTPAEEGGGGKLKLIAAGAYRGAAASMMVHPGPSHGLAAPVRGVSFVRMLANVKVQVHFAGREAHAAIAPWDGVNALDAVCLSYNAVSMLRQQIRPHERIHGVFRAAGNRPNVTPADCTVEYYVRNATRAGAEALWARVRRCFEGAALATGCEMRVEPLNSYADVRPSRALCEAYVEAMPRGTVAMDEPADILAGSTDMGDVCYECPGFHGVFGIDTKEGEANHTKGFAAAAGTQDALDRALECGRGMALVAWRVLSDDAFAERVQKEWEDDMKLAAEGK</sequence>
<dbReference type="PANTHER" id="PTHR30575:SF0">
    <property type="entry name" value="XAA-ARG DIPEPTIDASE"/>
    <property type="match status" value="1"/>
</dbReference>
<dbReference type="Gene3D" id="3.40.630.10">
    <property type="entry name" value="Zn peptidases"/>
    <property type="match status" value="1"/>
</dbReference>
<dbReference type="PIRSF" id="PIRSF037226">
    <property type="entry name" value="Amidohydrolase_ACY1L2_prd"/>
    <property type="match status" value="1"/>
</dbReference>
<protein>
    <recommendedName>
        <fullName evidence="2">Peptidase M20 domain-containing protein 2</fullName>
    </recommendedName>
</protein>
<dbReference type="GO" id="GO:0016805">
    <property type="term" value="F:dipeptidase activity"/>
    <property type="evidence" value="ECO:0007669"/>
    <property type="project" value="InterPro"/>
</dbReference>
<name>A0AAN6PZV8_9PEZI</name>
<dbReference type="SUPFAM" id="SSF53187">
    <property type="entry name" value="Zn-dependent exopeptidases"/>
    <property type="match status" value="1"/>
</dbReference>
<dbReference type="CDD" id="cd05672">
    <property type="entry name" value="M20_ACY1L2-like"/>
    <property type="match status" value="1"/>
</dbReference>
<dbReference type="AlphaFoldDB" id="A0AAN6PZV8"/>
<feature type="domain" description="Peptidase M20 dimerisation" evidence="3">
    <location>
        <begin position="178"/>
        <end position="268"/>
    </location>
</feature>
<dbReference type="InterPro" id="IPR036264">
    <property type="entry name" value="Bact_exopeptidase_dim_dom"/>
</dbReference>
<evidence type="ECO:0000313" key="5">
    <source>
        <dbReference type="Proteomes" id="UP001305647"/>
    </source>
</evidence>
<dbReference type="Gene3D" id="3.30.70.360">
    <property type="match status" value="1"/>
</dbReference>
<dbReference type="FunFam" id="3.30.70.360:FF:000004">
    <property type="entry name" value="Peptidase M20 domain-containing protein 2"/>
    <property type="match status" value="1"/>
</dbReference>
<gene>
    <name evidence="4" type="ORF">N658DRAFT_142029</name>
</gene>
<evidence type="ECO:0000256" key="2">
    <source>
        <dbReference type="PIRNR" id="PIRNR037226"/>
    </source>
</evidence>
<evidence type="ECO:0000256" key="1">
    <source>
        <dbReference type="ARBA" id="ARBA00006247"/>
    </source>
</evidence>
<dbReference type="Proteomes" id="UP001305647">
    <property type="component" value="Unassembled WGS sequence"/>
</dbReference>
<dbReference type="InterPro" id="IPR011650">
    <property type="entry name" value="Peptidase_M20_dimer"/>
</dbReference>
<reference evidence="4" key="2">
    <citation type="submission" date="2023-05" db="EMBL/GenBank/DDBJ databases">
        <authorList>
            <consortium name="Lawrence Berkeley National Laboratory"/>
            <person name="Steindorff A."/>
            <person name="Hensen N."/>
            <person name="Bonometti L."/>
            <person name="Westerberg I."/>
            <person name="Brannstrom I.O."/>
            <person name="Guillou S."/>
            <person name="Cros-Aarteil S."/>
            <person name="Calhoun S."/>
            <person name="Haridas S."/>
            <person name="Kuo A."/>
            <person name="Mondo S."/>
            <person name="Pangilinan J."/>
            <person name="Riley R."/>
            <person name="Labutti K."/>
            <person name="Andreopoulos B."/>
            <person name="Lipzen A."/>
            <person name="Chen C."/>
            <person name="Yanf M."/>
            <person name="Daum C."/>
            <person name="Ng V."/>
            <person name="Clum A."/>
            <person name="Ohm R."/>
            <person name="Martin F."/>
            <person name="Silar P."/>
            <person name="Natvig D."/>
            <person name="Lalanne C."/>
            <person name="Gautier V."/>
            <person name="Ament-Velasquez S.L."/>
            <person name="Kruys A."/>
            <person name="Hutchinson M.I."/>
            <person name="Powell A.J."/>
            <person name="Barry K."/>
            <person name="Miller A.N."/>
            <person name="Grigoriev I.V."/>
            <person name="Debuchy R."/>
            <person name="Gladieux P."/>
            <person name="Thoren M.H."/>
            <person name="Johannesson H."/>
        </authorList>
    </citation>
    <scope>NUCLEOTIDE SEQUENCE</scope>
    <source>
        <strain evidence="4">CBS 757.83</strain>
    </source>
</reference>
<dbReference type="Pfam" id="PF01546">
    <property type="entry name" value="Peptidase_M20"/>
    <property type="match status" value="1"/>
</dbReference>
<dbReference type="Pfam" id="PF07687">
    <property type="entry name" value="M20_dimer"/>
    <property type="match status" value="1"/>
</dbReference>
<dbReference type="InterPro" id="IPR017144">
    <property type="entry name" value="Xaa-Arg_dipeptidase"/>
</dbReference>
<comment type="caution">
    <text evidence="4">The sequence shown here is derived from an EMBL/GenBank/DDBJ whole genome shotgun (WGS) entry which is preliminary data.</text>
</comment>
<dbReference type="InterPro" id="IPR002933">
    <property type="entry name" value="Peptidase_M20"/>
</dbReference>
<keyword evidence="5" id="KW-1185">Reference proteome</keyword>
<dbReference type="NCBIfam" id="TIGR01891">
    <property type="entry name" value="amidohydrolases"/>
    <property type="match status" value="1"/>
</dbReference>
<organism evidence="4 5">
    <name type="scientific">Parathielavia hyrcaniae</name>
    <dbReference type="NCBI Taxonomy" id="113614"/>
    <lineage>
        <taxon>Eukaryota</taxon>
        <taxon>Fungi</taxon>
        <taxon>Dikarya</taxon>
        <taxon>Ascomycota</taxon>
        <taxon>Pezizomycotina</taxon>
        <taxon>Sordariomycetes</taxon>
        <taxon>Sordariomycetidae</taxon>
        <taxon>Sordariales</taxon>
        <taxon>Chaetomiaceae</taxon>
        <taxon>Parathielavia</taxon>
    </lineage>
</organism>
<proteinExistence type="inferred from homology"/>
<dbReference type="InterPro" id="IPR017439">
    <property type="entry name" value="Amidohydrolase"/>
</dbReference>
<dbReference type="SUPFAM" id="SSF55031">
    <property type="entry name" value="Bacterial exopeptidase dimerisation domain"/>
    <property type="match status" value="1"/>
</dbReference>
<dbReference type="PANTHER" id="PTHR30575">
    <property type="entry name" value="PEPTIDASE M20"/>
    <property type="match status" value="1"/>
</dbReference>
<dbReference type="EMBL" id="MU863643">
    <property type="protein sequence ID" value="KAK4100191.1"/>
    <property type="molecule type" value="Genomic_DNA"/>
</dbReference>
<reference evidence="4" key="1">
    <citation type="journal article" date="2023" name="Mol. Phylogenet. Evol.">
        <title>Genome-scale phylogeny and comparative genomics of the fungal order Sordariales.</title>
        <authorList>
            <person name="Hensen N."/>
            <person name="Bonometti L."/>
            <person name="Westerberg I."/>
            <person name="Brannstrom I.O."/>
            <person name="Guillou S."/>
            <person name="Cros-Aarteil S."/>
            <person name="Calhoun S."/>
            <person name="Haridas S."/>
            <person name="Kuo A."/>
            <person name="Mondo S."/>
            <person name="Pangilinan J."/>
            <person name="Riley R."/>
            <person name="LaButti K."/>
            <person name="Andreopoulos B."/>
            <person name="Lipzen A."/>
            <person name="Chen C."/>
            <person name="Yan M."/>
            <person name="Daum C."/>
            <person name="Ng V."/>
            <person name="Clum A."/>
            <person name="Steindorff A."/>
            <person name="Ohm R.A."/>
            <person name="Martin F."/>
            <person name="Silar P."/>
            <person name="Natvig D.O."/>
            <person name="Lalanne C."/>
            <person name="Gautier V."/>
            <person name="Ament-Velasquez S.L."/>
            <person name="Kruys A."/>
            <person name="Hutchinson M.I."/>
            <person name="Powell A.J."/>
            <person name="Barry K."/>
            <person name="Miller A.N."/>
            <person name="Grigoriev I.V."/>
            <person name="Debuchy R."/>
            <person name="Gladieux P."/>
            <person name="Hiltunen Thoren M."/>
            <person name="Johannesson H."/>
        </authorList>
    </citation>
    <scope>NUCLEOTIDE SEQUENCE</scope>
    <source>
        <strain evidence="4">CBS 757.83</strain>
    </source>
</reference>